<dbReference type="EMBL" id="JAHOPB010000001">
    <property type="protein sequence ID" value="MBU8874762.1"/>
    <property type="molecule type" value="Genomic_DNA"/>
</dbReference>
<feature type="region of interest" description="Disordered" evidence="1">
    <location>
        <begin position="306"/>
        <end position="331"/>
    </location>
</feature>
<dbReference type="RefSeq" id="WP_216960841.1">
    <property type="nucleotide sequence ID" value="NZ_JAHOPB010000001.1"/>
</dbReference>
<keyword evidence="4" id="KW-1185">Reference proteome</keyword>
<comment type="caution">
    <text evidence="3">The sequence shown here is derived from an EMBL/GenBank/DDBJ whole genome shotgun (WGS) entry which is preliminary data.</text>
</comment>
<feature type="domain" description="Ubiquitin-activating enzyme E1 FCCH" evidence="2">
    <location>
        <begin position="110"/>
        <end position="173"/>
    </location>
</feature>
<name>A0ABS6IJI3_9HYPH</name>
<organism evidence="3 4">
    <name type="scientific">Reyranella humidisoli</name>
    <dbReference type="NCBI Taxonomy" id="2849149"/>
    <lineage>
        <taxon>Bacteria</taxon>
        <taxon>Pseudomonadati</taxon>
        <taxon>Pseudomonadota</taxon>
        <taxon>Alphaproteobacteria</taxon>
        <taxon>Hyphomicrobiales</taxon>
        <taxon>Reyranellaceae</taxon>
        <taxon>Reyranella</taxon>
    </lineage>
</organism>
<dbReference type="Pfam" id="PF16190">
    <property type="entry name" value="E1_FCCH"/>
    <property type="match status" value="1"/>
</dbReference>
<accession>A0ABS6IJI3</accession>
<evidence type="ECO:0000256" key="1">
    <source>
        <dbReference type="SAM" id="MobiDB-lite"/>
    </source>
</evidence>
<evidence type="ECO:0000313" key="3">
    <source>
        <dbReference type="EMBL" id="MBU8874762.1"/>
    </source>
</evidence>
<reference evidence="3 4" key="1">
    <citation type="submission" date="2021-06" db="EMBL/GenBank/DDBJ databases">
        <authorList>
            <person name="Lee D.H."/>
        </authorList>
    </citation>
    <scope>NUCLEOTIDE SEQUENCE [LARGE SCALE GENOMIC DNA]</scope>
    <source>
        <strain evidence="3 4">MMS21-HV4-11</strain>
    </source>
</reference>
<evidence type="ECO:0000313" key="4">
    <source>
        <dbReference type="Proteomes" id="UP000727907"/>
    </source>
</evidence>
<evidence type="ECO:0000259" key="2">
    <source>
        <dbReference type="Pfam" id="PF16190"/>
    </source>
</evidence>
<sequence length="828" mass="88838">MTTPTILPSFAAGELSPALHGRVDLAKYQVGLATCLNWFVHPFGGVSTRAGTAFVGEVYRHTGRSRLVPFAFNTTQTYVLEFADQKMRVIKDGGYVLESALTITGITQANPGVVSASGAHGFSNGDMVWLQDISGMPELNRRRYTINGVTGSTFELGVSTVGLGPWTSGGTAARIYTLGTPYLTADLARLKYVQSADTMTLTHPSYAPRTLTRTGHTSWTLTTTTFAPTQQPPTSVASDSPGASYSYVVTAVSEETGEESVASSVVTSADQTSTVSWTDATDAGSYNVYKARNGVYGFIGRAPDGSPGFTDTSIEPDTSDGPPQAKNPFDAADKYPGCSTYHEGRQWYARTNTKPQTLYSSASAAFNNMNTSTPSKDSDAITRTIASREVNEIRHLLSLNVLLVWTSGAVWKAWAGAQADVMTPANCAVKPQSYEGIADIPPIATESSAVYVTASGKKVRDVAYEFASDSFQGRNVSILAGHLFEGRTIEEWAYAKDPDGIIWCVRSDGVLLGFTYLKEHDVYAWHRHVTDGLVESVACITEGSETILYLAVKRTVNGQTVRYVERMASRYFPDVHSSWCVDSGTGYNGWNTDATRTLTLSGAAWNAGDTVTVTADGHTPFTAASLGTQYILRSGQNQVTVTVTAYTDSSHVSATLDMAPDVSMQATAIPDWALASITLDGLWHLEGRALAILADGSVQPTATVSRGRITLTRAAGRIVAGLPYVCDLETLNIEAGPPTLQGRLKVINEVTLRVKDTRGLSVGPTSSRLVDIKERLGENYGYPTMLVTGDEKVLIDPSWNTQGRVFVRQSNPLPATVVAIIPRLEAGA</sequence>
<dbReference type="InterPro" id="IPR032418">
    <property type="entry name" value="E1_FCCH"/>
</dbReference>
<proteinExistence type="predicted"/>
<gene>
    <name evidence="3" type="ORF">KQ910_13385</name>
</gene>
<protein>
    <recommendedName>
        <fullName evidence="2">Ubiquitin-activating enzyme E1 FCCH domain-containing protein</fullName>
    </recommendedName>
</protein>
<dbReference type="Proteomes" id="UP000727907">
    <property type="component" value="Unassembled WGS sequence"/>
</dbReference>